<sequence length="200" mass="23533">MPYNTALKKLTIPEYGRAIQDMLDICMGLSNRIERLKCAEYIVSLMARKSGVKTDDIENVKVLWDHLYAMSDFKLDIDFPVEVRSEEEAKFNPDKIPYHYNLPRYRHYGHGIEKMIQISMATEDPDLRKQRECITAIQMKKAYVTWNKGEVQNEKIFKDLHEMSNGKIYLDEFDCLLPDVSPMPVSDKHKQKKKSKQQRK</sequence>
<dbReference type="Proteomes" id="UP000030101">
    <property type="component" value="Unassembled WGS sequence"/>
</dbReference>
<name>A0ABR4XMW7_9PORP</name>
<gene>
    <name evidence="1" type="ORF">HQ43_02070</name>
</gene>
<keyword evidence="2" id="KW-1185">Reference proteome</keyword>
<dbReference type="Pfam" id="PF14123">
    <property type="entry name" value="DUF4290"/>
    <property type="match status" value="1"/>
</dbReference>
<dbReference type="EMBL" id="JQZV01000003">
    <property type="protein sequence ID" value="KGN93441.1"/>
    <property type="molecule type" value="Genomic_DNA"/>
</dbReference>
<evidence type="ECO:0000313" key="2">
    <source>
        <dbReference type="Proteomes" id="UP000030101"/>
    </source>
</evidence>
<evidence type="ECO:0000313" key="1">
    <source>
        <dbReference type="EMBL" id="KGN93441.1"/>
    </source>
</evidence>
<comment type="caution">
    <text evidence="1">The sequence shown here is derived from an EMBL/GenBank/DDBJ whole genome shotgun (WGS) entry which is preliminary data.</text>
</comment>
<proteinExistence type="predicted"/>
<evidence type="ECO:0008006" key="3">
    <source>
        <dbReference type="Google" id="ProtNLM"/>
    </source>
</evidence>
<reference evidence="1 2" key="1">
    <citation type="submission" date="2014-08" db="EMBL/GenBank/DDBJ databases">
        <title>Porphyromonas canoris strain:OH2762 Genome sequencing.</title>
        <authorList>
            <person name="Wallis C."/>
            <person name="Deusch O."/>
            <person name="O'Flynn C."/>
            <person name="Davis I."/>
            <person name="Jospin G."/>
            <person name="Darling A.E."/>
            <person name="Coil D.A."/>
            <person name="Alexiev A."/>
            <person name="Horsfall A."/>
            <person name="Kirkwood N."/>
            <person name="Harris S."/>
            <person name="Eisen J.A."/>
        </authorList>
    </citation>
    <scope>NUCLEOTIDE SEQUENCE [LARGE SCALE GENOMIC DNA]</scope>
    <source>
        <strain evidence="2">COT-108 OH2762</strain>
    </source>
</reference>
<dbReference type="InterPro" id="IPR025632">
    <property type="entry name" value="DUF4290"/>
</dbReference>
<protein>
    <recommendedName>
        <fullName evidence="3">DUF4290 domain-containing protein</fullName>
    </recommendedName>
</protein>
<accession>A0ABR4XMW7</accession>
<organism evidence="1 2">
    <name type="scientific">Porphyromonas canoris</name>
    <dbReference type="NCBI Taxonomy" id="36875"/>
    <lineage>
        <taxon>Bacteria</taxon>
        <taxon>Pseudomonadati</taxon>
        <taxon>Bacteroidota</taxon>
        <taxon>Bacteroidia</taxon>
        <taxon>Bacteroidales</taxon>
        <taxon>Porphyromonadaceae</taxon>
        <taxon>Porphyromonas</taxon>
    </lineage>
</organism>